<dbReference type="InterPro" id="IPR029063">
    <property type="entry name" value="SAM-dependent_MTases_sf"/>
</dbReference>
<dbReference type="InterPro" id="IPR029044">
    <property type="entry name" value="Nucleotide-diphossugar_trans"/>
</dbReference>
<feature type="domain" description="Glycosyltransferase 2-like" evidence="2">
    <location>
        <begin position="13"/>
        <end position="184"/>
    </location>
</feature>
<dbReference type="InterPro" id="IPR001173">
    <property type="entry name" value="Glyco_trans_2-like"/>
</dbReference>
<dbReference type="PANTHER" id="PTHR48090">
    <property type="entry name" value="UNDECAPRENYL-PHOSPHATE 4-DEOXY-4-FORMAMIDO-L-ARABINOSE TRANSFERASE-RELATED"/>
    <property type="match status" value="1"/>
</dbReference>
<evidence type="ECO:0000313" key="3">
    <source>
        <dbReference type="EMBL" id="KFE72403.1"/>
    </source>
</evidence>
<evidence type="ECO:0000259" key="2">
    <source>
        <dbReference type="Pfam" id="PF00535"/>
    </source>
</evidence>
<evidence type="ECO:0000313" key="4">
    <source>
        <dbReference type="Proteomes" id="UP000028725"/>
    </source>
</evidence>
<dbReference type="Proteomes" id="UP000028725">
    <property type="component" value="Unassembled WGS sequence"/>
</dbReference>
<feature type="compositionally biased region" description="Basic and acidic residues" evidence="1">
    <location>
        <begin position="486"/>
        <end position="504"/>
    </location>
</feature>
<dbReference type="CDD" id="cd04179">
    <property type="entry name" value="DPM_DPG-synthase_like"/>
    <property type="match status" value="1"/>
</dbReference>
<keyword evidence="4" id="KW-1185">Reference proteome</keyword>
<dbReference type="PANTHER" id="PTHR48090:SF7">
    <property type="entry name" value="RFBJ PROTEIN"/>
    <property type="match status" value="1"/>
</dbReference>
<name>A0A085WXJ0_9BACT</name>
<dbReference type="SUPFAM" id="SSF53335">
    <property type="entry name" value="S-adenosyl-L-methionine-dependent methyltransferases"/>
    <property type="match status" value="1"/>
</dbReference>
<dbReference type="SUPFAM" id="SSF53448">
    <property type="entry name" value="Nucleotide-diphospho-sugar transferases"/>
    <property type="match status" value="1"/>
</dbReference>
<feature type="compositionally biased region" description="Basic residues" evidence="1">
    <location>
        <begin position="515"/>
        <end position="524"/>
    </location>
</feature>
<dbReference type="Gene3D" id="3.90.550.10">
    <property type="entry name" value="Spore Coat Polysaccharide Biosynthesis Protein SpsA, Chain A"/>
    <property type="match status" value="1"/>
</dbReference>
<dbReference type="Pfam" id="PF13489">
    <property type="entry name" value="Methyltransf_23"/>
    <property type="match status" value="1"/>
</dbReference>
<evidence type="ECO:0000256" key="1">
    <source>
        <dbReference type="SAM" id="MobiDB-lite"/>
    </source>
</evidence>
<gene>
    <name evidence="3" type="ORF">DB31_0666</name>
</gene>
<reference evidence="3 4" key="1">
    <citation type="submission" date="2014-04" db="EMBL/GenBank/DDBJ databases">
        <title>Genome assembly of Hyalangium minutum DSM 14724.</title>
        <authorList>
            <person name="Sharma G."/>
            <person name="Subramanian S."/>
        </authorList>
    </citation>
    <scope>NUCLEOTIDE SEQUENCE [LARGE SCALE GENOMIC DNA]</scope>
    <source>
        <strain evidence="3 4">DSM 14724</strain>
    </source>
</reference>
<dbReference type="GO" id="GO:0016740">
    <property type="term" value="F:transferase activity"/>
    <property type="evidence" value="ECO:0007669"/>
    <property type="project" value="UniProtKB-KW"/>
</dbReference>
<accession>A0A085WXJ0</accession>
<organism evidence="3 4">
    <name type="scientific">Hyalangium minutum</name>
    <dbReference type="NCBI Taxonomy" id="394096"/>
    <lineage>
        <taxon>Bacteria</taxon>
        <taxon>Pseudomonadati</taxon>
        <taxon>Myxococcota</taxon>
        <taxon>Myxococcia</taxon>
        <taxon>Myxococcales</taxon>
        <taxon>Cystobacterineae</taxon>
        <taxon>Archangiaceae</taxon>
        <taxon>Hyalangium</taxon>
    </lineage>
</organism>
<dbReference type="Gene3D" id="3.40.50.150">
    <property type="entry name" value="Vaccinia Virus protein VP39"/>
    <property type="match status" value="1"/>
</dbReference>
<dbReference type="PATRIC" id="fig|394096.3.peg.659"/>
<dbReference type="CDD" id="cd02440">
    <property type="entry name" value="AdoMet_MTases"/>
    <property type="match status" value="1"/>
</dbReference>
<sequence>MTAPSQQPRLLIFVIAYYAESTLRWVLERIPASIFEQYACEVLVVDDASQDRTFEIGREYQENHPDIRMTVLRNEHNQGYGGNQKVGYSYAIAEGFDFVAMVHGDGQYAPEELPRLMEPLHAREADAVFGSRMLSRFGALKGGMPLYKYVGNKILTTVQNALLGTRLSEFHSGYRIYSVAALRRIPFQLNSNDFHFDTEIILQLLNAQARILELPIPTYYGTEISRVNGMKYAKDVTLATMRNVLHRAGLLYQRRYDPISHDNRHYDLKLGYASSHSWALDAVPPGAKVLDIGAGPGGIAAQLVSKGCTTAVVDQHPPENPDPHIQIHVQNLDEPLRFNVRDYDHLLLLDVIEHLKDPEQFLAELRQQFDYTPRKLVLTTPNIGFIVQRLMLLAGQFNYGKAGILDRTHTRLFTFRSLRHLLRDNGFRIKEIRGVPAPFPKVLGNGVLGKAALGANMALIRLSKTLFSYQIYVEAETTPDVSFVLKDSKERSAQRTQRLREAQQPREAPSSSKAKAPKKPRRHA</sequence>
<dbReference type="EMBL" id="JMCB01000001">
    <property type="protein sequence ID" value="KFE72403.1"/>
    <property type="molecule type" value="Genomic_DNA"/>
</dbReference>
<proteinExistence type="predicted"/>
<dbReference type="InterPro" id="IPR050256">
    <property type="entry name" value="Glycosyltransferase_2"/>
</dbReference>
<dbReference type="STRING" id="394096.DB31_0666"/>
<protein>
    <submittedName>
        <fullName evidence="3">Glycosyl transferase, family 2</fullName>
    </submittedName>
</protein>
<feature type="region of interest" description="Disordered" evidence="1">
    <location>
        <begin position="486"/>
        <end position="524"/>
    </location>
</feature>
<dbReference type="Pfam" id="PF00535">
    <property type="entry name" value="Glycos_transf_2"/>
    <property type="match status" value="1"/>
</dbReference>
<keyword evidence="3" id="KW-0808">Transferase</keyword>
<comment type="caution">
    <text evidence="3">The sequence shown here is derived from an EMBL/GenBank/DDBJ whole genome shotgun (WGS) entry which is preliminary data.</text>
</comment>
<dbReference type="RefSeq" id="WP_063769181.1">
    <property type="nucleotide sequence ID" value="NZ_JMCB01000001.1"/>
</dbReference>
<dbReference type="AlphaFoldDB" id="A0A085WXJ0"/>